<evidence type="ECO:0000259" key="5">
    <source>
        <dbReference type="PROSITE" id="PS50931"/>
    </source>
</evidence>
<dbReference type="GO" id="GO:0043565">
    <property type="term" value="F:sequence-specific DNA binding"/>
    <property type="evidence" value="ECO:0007669"/>
    <property type="project" value="TreeGrafter"/>
</dbReference>
<dbReference type="GO" id="GO:0006351">
    <property type="term" value="P:DNA-templated transcription"/>
    <property type="evidence" value="ECO:0007669"/>
    <property type="project" value="TreeGrafter"/>
</dbReference>
<dbReference type="SUPFAM" id="SSF46785">
    <property type="entry name" value="Winged helix' DNA-binding domain"/>
    <property type="match status" value="1"/>
</dbReference>
<dbReference type="Pfam" id="PF03466">
    <property type="entry name" value="LysR_substrate"/>
    <property type="match status" value="1"/>
</dbReference>
<sequence>MSASSDTGLRMTNVPLPPLHALVAFEALVRHGAIAPALAELGVTRAALTGSLAQLEERTGLRLLVRHTPGVELTAEGADYYQAVSVFARGAADALHALDCGRETEIRLAASPGVSRLWLAPQLARLRAACPGVSLSVSVSETLSDLERNQCDIAVRYCRPDDYDSDARVLWHEELAVIARAADATALALASPAELLTAHALLEHPAFSWQRLAERSGVVARMREPDLVCHDMYAVLMACARGEGLALLPQRLTAGLRRRLGLVVAHPLRVPAKSYVLLYSAAGRERAVVRACADVLAAMAGMPEA</sequence>
<dbReference type="Pfam" id="PF00126">
    <property type="entry name" value="HTH_1"/>
    <property type="match status" value="1"/>
</dbReference>
<dbReference type="InterPro" id="IPR005119">
    <property type="entry name" value="LysR_subst-bd"/>
</dbReference>
<protein>
    <recommendedName>
        <fullName evidence="5">HTH lysR-type domain-containing protein</fullName>
    </recommendedName>
</protein>
<feature type="domain" description="HTH lysR-type" evidence="5">
    <location>
        <begin position="17"/>
        <end position="74"/>
    </location>
</feature>
<keyword evidence="7" id="KW-1185">Reference proteome</keyword>
<keyword evidence="3" id="KW-0238">DNA-binding</keyword>
<evidence type="ECO:0000256" key="2">
    <source>
        <dbReference type="ARBA" id="ARBA00023015"/>
    </source>
</evidence>
<keyword evidence="2" id="KW-0805">Transcription regulation</keyword>
<dbReference type="OrthoDB" id="9180623at2"/>
<dbReference type="PANTHER" id="PTHR30537:SF74">
    <property type="entry name" value="HTH-TYPE TRANSCRIPTIONAL REGULATOR TRPI"/>
    <property type="match status" value="1"/>
</dbReference>
<dbReference type="PROSITE" id="PS50931">
    <property type="entry name" value="HTH_LYSR"/>
    <property type="match status" value="1"/>
</dbReference>
<dbReference type="InterPro" id="IPR036388">
    <property type="entry name" value="WH-like_DNA-bd_sf"/>
</dbReference>
<evidence type="ECO:0000256" key="3">
    <source>
        <dbReference type="ARBA" id="ARBA00023125"/>
    </source>
</evidence>
<gene>
    <name evidence="6" type="ORF">C0099_01690</name>
</gene>
<evidence type="ECO:0000256" key="4">
    <source>
        <dbReference type="ARBA" id="ARBA00023163"/>
    </source>
</evidence>
<dbReference type="GO" id="GO:0003700">
    <property type="term" value="F:DNA-binding transcription factor activity"/>
    <property type="evidence" value="ECO:0007669"/>
    <property type="project" value="InterPro"/>
</dbReference>
<name>A0A2I6S3C0_9RHOO</name>
<dbReference type="SUPFAM" id="SSF53850">
    <property type="entry name" value="Periplasmic binding protein-like II"/>
    <property type="match status" value="1"/>
</dbReference>
<evidence type="ECO:0000256" key="1">
    <source>
        <dbReference type="ARBA" id="ARBA00009437"/>
    </source>
</evidence>
<evidence type="ECO:0000313" key="7">
    <source>
        <dbReference type="Proteomes" id="UP000242205"/>
    </source>
</evidence>
<organism evidence="6 7">
    <name type="scientific">Pseudazoarcus pumilus</name>
    <dbReference type="NCBI Taxonomy" id="2067960"/>
    <lineage>
        <taxon>Bacteria</taxon>
        <taxon>Pseudomonadati</taxon>
        <taxon>Pseudomonadota</taxon>
        <taxon>Betaproteobacteria</taxon>
        <taxon>Rhodocyclales</taxon>
        <taxon>Zoogloeaceae</taxon>
        <taxon>Pseudazoarcus</taxon>
    </lineage>
</organism>
<accession>A0A2I6S3C0</accession>
<dbReference type="InterPro" id="IPR000847">
    <property type="entry name" value="LysR_HTH_N"/>
</dbReference>
<dbReference type="InterPro" id="IPR058163">
    <property type="entry name" value="LysR-type_TF_proteobact-type"/>
</dbReference>
<dbReference type="Gene3D" id="3.40.190.290">
    <property type="match status" value="1"/>
</dbReference>
<dbReference type="Gene3D" id="1.10.10.10">
    <property type="entry name" value="Winged helix-like DNA-binding domain superfamily/Winged helix DNA-binding domain"/>
    <property type="match status" value="1"/>
</dbReference>
<reference evidence="6 7" key="1">
    <citation type="submission" date="2018-01" db="EMBL/GenBank/DDBJ databases">
        <authorList>
            <person name="Fu G.-Y."/>
        </authorList>
    </citation>
    <scope>NUCLEOTIDE SEQUENCE [LARGE SCALE GENOMIC DNA]</scope>
    <source>
        <strain evidence="6 7">SY39</strain>
    </source>
</reference>
<keyword evidence="4" id="KW-0804">Transcription</keyword>
<dbReference type="PANTHER" id="PTHR30537">
    <property type="entry name" value="HTH-TYPE TRANSCRIPTIONAL REGULATOR"/>
    <property type="match status" value="1"/>
</dbReference>
<dbReference type="KEGG" id="atw:C0099_01690"/>
<proteinExistence type="inferred from homology"/>
<dbReference type="Proteomes" id="UP000242205">
    <property type="component" value="Chromosome"/>
</dbReference>
<evidence type="ECO:0000313" key="6">
    <source>
        <dbReference type="EMBL" id="AUN93760.1"/>
    </source>
</evidence>
<dbReference type="EMBL" id="CP025682">
    <property type="protein sequence ID" value="AUN93760.1"/>
    <property type="molecule type" value="Genomic_DNA"/>
</dbReference>
<dbReference type="InterPro" id="IPR036390">
    <property type="entry name" value="WH_DNA-bd_sf"/>
</dbReference>
<comment type="similarity">
    <text evidence="1">Belongs to the LysR transcriptional regulatory family.</text>
</comment>
<dbReference type="AlphaFoldDB" id="A0A2I6S3C0"/>